<protein>
    <submittedName>
        <fullName evidence="2">Alpha-amylase</fullName>
    </submittedName>
</protein>
<keyword evidence="3" id="KW-1185">Reference proteome</keyword>
<accession>A0ABS5K9Y0</accession>
<dbReference type="EMBL" id="JAGUCN010000010">
    <property type="protein sequence ID" value="MBS2211839.1"/>
    <property type="molecule type" value="Genomic_DNA"/>
</dbReference>
<reference evidence="2 3" key="1">
    <citation type="journal article" date="2014" name="Int. J. Syst. Evol. Microbiol.">
        <title>Carboxylicivirga gen. nov. in the family Marinilabiliaceae with two novel species, Carboxylicivirga mesophila sp. nov. and Carboxylicivirga taeanensis sp. nov., and reclassification of Cytophaga fermentans as Saccharicrinis fermentans gen. nov., comb. nov.</title>
        <authorList>
            <person name="Yang S.H."/>
            <person name="Seo H.S."/>
            <person name="Woo J.H."/>
            <person name="Oh H.M."/>
            <person name="Jang H."/>
            <person name="Lee J.H."/>
            <person name="Kim S.J."/>
            <person name="Kwon K.K."/>
        </authorList>
    </citation>
    <scope>NUCLEOTIDE SEQUENCE [LARGE SCALE GENOMIC DNA]</scope>
    <source>
        <strain evidence="2 3">JCM 18290</strain>
    </source>
</reference>
<feature type="domain" description="Glycosyl hydrolase family 13 catalytic" evidence="1">
    <location>
        <begin position="10"/>
        <end position="439"/>
    </location>
</feature>
<organism evidence="2 3">
    <name type="scientific">Carboxylicivirga mesophila</name>
    <dbReference type="NCBI Taxonomy" id="1166478"/>
    <lineage>
        <taxon>Bacteria</taxon>
        <taxon>Pseudomonadati</taxon>
        <taxon>Bacteroidota</taxon>
        <taxon>Bacteroidia</taxon>
        <taxon>Marinilabiliales</taxon>
        <taxon>Marinilabiliaceae</taxon>
        <taxon>Carboxylicivirga</taxon>
    </lineage>
</organism>
<dbReference type="RefSeq" id="WP_212228139.1">
    <property type="nucleotide sequence ID" value="NZ_JAGUCN010000010.1"/>
</dbReference>
<proteinExistence type="predicted"/>
<dbReference type="PANTHER" id="PTHR10357:SF205">
    <property type="entry name" value="O-GLYCOSYL HYDROLASE FAMILY 13"/>
    <property type="match status" value="1"/>
</dbReference>
<dbReference type="SMART" id="SM00642">
    <property type="entry name" value="Aamy"/>
    <property type="match status" value="1"/>
</dbReference>
<comment type="caution">
    <text evidence="2">The sequence shown here is derived from an EMBL/GenBank/DDBJ whole genome shotgun (WGS) entry which is preliminary data.</text>
</comment>
<dbReference type="PANTHER" id="PTHR10357">
    <property type="entry name" value="ALPHA-AMYLASE FAMILY MEMBER"/>
    <property type="match status" value="1"/>
</dbReference>
<dbReference type="SUPFAM" id="SSF51445">
    <property type="entry name" value="(Trans)glycosidases"/>
    <property type="match status" value="1"/>
</dbReference>
<sequence length="566" mass="64473">MEQQKLVIYQLLPRLFGNEKTDMTLNGSRRENGCGKLSALTDTALQELKKMGITHLWLTGVIEHAVVEGYPGYSIPDGNELIIKGKAGSPYAIKDYYDVHQDLADGVDKRMDEFESLLARIHATGMKVIIDFVPNHLAREYYSDVKPDGVEDFGEQDDTSVSFSQQNNFYYLPGQALELPSELKSKFPNVSYSEMPAKATGNDRFTETPSVADWYETVKLNYGVDYTAGNKKCFSPLPDTWLKMKHILNYWVAKGVDGFRCDMAEMVPVQFWEWLIAELRQTAPWLIFIAEVYNPKLYKSYVLQGQFDYLYDKVGLYDTLIGVIKGEQPATNISKCWQQLDGLDRHMLRFMENHDEQRLASRFIVGESKRAIPAMAVSAFMHQGPVMLYNGQELGEKGEGPCGFSGDDGRTSIFDYWHLPEHQKWMNNGLFDGALLSDDQQYLRQKYIDISLLCAQPAISQGLFYDVMWQNKDNALFDSQKVYAFIRYSDSQQLLIVCNFDSLSKQMTVQVPAHAFETLNIPRPSKLHFTALNAVLVTDMGSEELINQGLDIRVPAWDYLVLAISY</sequence>
<evidence type="ECO:0000259" key="1">
    <source>
        <dbReference type="SMART" id="SM00642"/>
    </source>
</evidence>
<dbReference type="SUPFAM" id="SSF51011">
    <property type="entry name" value="Glycosyl hydrolase domain"/>
    <property type="match status" value="1"/>
</dbReference>
<dbReference type="InterPro" id="IPR017853">
    <property type="entry name" value="GH"/>
</dbReference>
<name>A0ABS5K9Y0_9BACT</name>
<evidence type="ECO:0000313" key="3">
    <source>
        <dbReference type="Proteomes" id="UP000721861"/>
    </source>
</evidence>
<evidence type="ECO:0000313" key="2">
    <source>
        <dbReference type="EMBL" id="MBS2211839.1"/>
    </source>
</evidence>
<gene>
    <name evidence="2" type="ORF">KEM09_10510</name>
</gene>
<dbReference type="Gene3D" id="3.20.20.80">
    <property type="entry name" value="Glycosidases"/>
    <property type="match status" value="2"/>
</dbReference>
<dbReference type="CDD" id="cd11349">
    <property type="entry name" value="AmyAc_3"/>
    <property type="match status" value="1"/>
</dbReference>
<dbReference type="InterPro" id="IPR006047">
    <property type="entry name" value="GH13_cat_dom"/>
</dbReference>
<dbReference type="Proteomes" id="UP000721861">
    <property type="component" value="Unassembled WGS sequence"/>
</dbReference>
<dbReference type="Pfam" id="PF00128">
    <property type="entry name" value="Alpha-amylase"/>
    <property type="match status" value="1"/>
</dbReference>